<dbReference type="OrthoDB" id="2418900at2759"/>
<dbReference type="Proteomes" id="UP000823399">
    <property type="component" value="Unassembled WGS sequence"/>
</dbReference>
<gene>
    <name evidence="2" type="ORF">F5147DRAFT_771204</name>
</gene>
<dbReference type="AlphaFoldDB" id="A0A9P7FBU5"/>
<dbReference type="Pfam" id="PF18759">
    <property type="entry name" value="Plavaka"/>
    <property type="match status" value="1"/>
</dbReference>
<feature type="region of interest" description="Disordered" evidence="1">
    <location>
        <begin position="45"/>
        <end position="64"/>
    </location>
</feature>
<reference evidence="2" key="1">
    <citation type="journal article" date="2020" name="New Phytol.">
        <title>Comparative genomics reveals dynamic genome evolution in host specialist ectomycorrhizal fungi.</title>
        <authorList>
            <person name="Lofgren L.A."/>
            <person name="Nguyen N.H."/>
            <person name="Vilgalys R."/>
            <person name="Ruytinx J."/>
            <person name="Liao H.L."/>
            <person name="Branco S."/>
            <person name="Kuo A."/>
            <person name="LaButti K."/>
            <person name="Lipzen A."/>
            <person name="Andreopoulos W."/>
            <person name="Pangilinan J."/>
            <person name="Riley R."/>
            <person name="Hundley H."/>
            <person name="Na H."/>
            <person name="Barry K."/>
            <person name="Grigoriev I.V."/>
            <person name="Stajich J.E."/>
            <person name="Kennedy P.G."/>
        </authorList>
    </citation>
    <scope>NUCLEOTIDE SEQUENCE</scope>
    <source>
        <strain evidence="2">FC423</strain>
    </source>
</reference>
<feature type="compositionally biased region" description="Basic and acidic residues" evidence="1">
    <location>
        <begin position="48"/>
        <end position="64"/>
    </location>
</feature>
<organism evidence="2 3">
    <name type="scientific">Suillus discolor</name>
    <dbReference type="NCBI Taxonomy" id="1912936"/>
    <lineage>
        <taxon>Eukaryota</taxon>
        <taxon>Fungi</taxon>
        <taxon>Dikarya</taxon>
        <taxon>Basidiomycota</taxon>
        <taxon>Agaricomycotina</taxon>
        <taxon>Agaricomycetes</taxon>
        <taxon>Agaricomycetidae</taxon>
        <taxon>Boletales</taxon>
        <taxon>Suillineae</taxon>
        <taxon>Suillaceae</taxon>
        <taxon>Suillus</taxon>
    </lineage>
</organism>
<dbReference type="GeneID" id="64703465"/>
<proteinExistence type="predicted"/>
<comment type="caution">
    <text evidence="2">The sequence shown here is derived from an EMBL/GenBank/DDBJ whole genome shotgun (WGS) entry which is preliminary data.</text>
</comment>
<evidence type="ECO:0000313" key="3">
    <source>
        <dbReference type="Proteomes" id="UP000823399"/>
    </source>
</evidence>
<keyword evidence="3" id="KW-1185">Reference proteome</keyword>
<accession>A0A9P7FBU5</accession>
<sequence>MFQCPSCGKGGFKDDIAVARHMNQPRSGCSTWLQDIIQLQTDYSMNVDDPHMPHDSDSESHQDYYHNQPEGLRVANSDEGIFTGHINEAGTLPTTDLFPNASQTYGKGHTFLDLFHSDENSVYRTKNLYYLFSGQKEWEVVSWLLHSRLSMGKINSFLSLEMIKDLSLFGPCWMSQVIPTAHPTKSPVVLYWCDPLDCISSILKHPTFHRELDFMPRRVYTTAQQLYCVYSEWMTADDAWKMQSNLQSGATLLGTILSLDKTNISMMTGDRVAHPLLISLANIRMSTRLKALSGAFLLTALLPMPKFTHKKKHLRGVLEDHLIHQCLDIVLAPRKQAAHEGVMLSDPVGHSRYCFTPLASYVIDTLEAMMLATVGGKTSPVTMASYKQFGDNFLHKPRTWSTTLVQLAVVRERVAPNNIEVFFREAQKFRLNGVNKPFWLDWVMAEPSHFLTLEILHHPH</sequence>
<evidence type="ECO:0000313" key="2">
    <source>
        <dbReference type="EMBL" id="KAG2112658.1"/>
    </source>
</evidence>
<protein>
    <submittedName>
        <fullName evidence="2">Uncharacterized protein</fullName>
    </submittedName>
</protein>
<dbReference type="InterPro" id="IPR041078">
    <property type="entry name" value="Plavaka"/>
</dbReference>
<dbReference type="EMBL" id="JABBWM010000014">
    <property type="protein sequence ID" value="KAG2112658.1"/>
    <property type="molecule type" value="Genomic_DNA"/>
</dbReference>
<evidence type="ECO:0000256" key="1">
    <source>
        <dbReference type="SAM" id="MobiDB-lite"/>
    </source>
</evidence>
<dbReference type="RefSeq" id="XP_041295457.1">
    <property type="nucleotide sequence ID" value="XM_041441206.1"/>
</dbReference>
<name>A0A9P7FBU5_9AGAM</name>